<feature type="compositionally biased region" description="Basic and acidic residues" evidence="2">
    <location>
        <begin position="1"/>
        <end position="11"/>
    </location>
</feature>
<evidence type="ECO:0000256" key="2">
    <source>
        <dbReference type="SAM" id="MobiDB-lite"/>
    </source>
</evidence>
<evidence type="ECO:0000313" key="3">
    <source>
        <dbReference type="EMBL" id="KIW71979.1"/>
    </source>
</evidence>
<reference evidence="3 4" key="1">
    <citation type="submission" date="2015-01" db="EMBL/GenBank/DDBJ databases">
        <title>The Genome Sequence of Capronia semiimmersa CBS27337.</title>
        <authorList>
            <consortium name="The Broad Institute Genomics Platform"/>
            <person name="Cuomo C."/>
            <person name="de Hoog S."/>
            <person name="Gorbushina A."/>
            <person name="Stielow B."/>
            <person name="Teixiera M."/>
            <person name="Abouelleil A."/>
            <person name="Chapman S.B."/>
            <person name="Priest M."/>
            <person name="Young S.K."/>
            <person name="Wortman J."/>
            <person name="Nusbaum C."/>
            <person name="Birren B."/>
        </authorList>
    </citation>
    <scope>NUCLEOTIDE SEQUENCE [LARGE SCALE GENOMIC DNA]</scope>
    <source>
        <strain evidence="3 4">CBS 27337</strain>
    </source>
</reference>
<feature type="coiled-coil region" evidence="1">
    <location>
        <begin position="83"/>
        <end position="110"/>
    </location>
</feature>
<name>A0A0D2GI38_9EURO</name>
<evidence type="ECO:0000313" key="4">
    <source>
        <dbReference type="Proteomes" id="UP000054266"/>
    </source>
</evidence>
<keyword evidence="1" id="KW-0175">Coiled coil</keyword>
<protein>
    <submittedName>
        <fullName evidence="3">Uncharacterized protein</fullName>
    </submittedName>
</protein>
<gene>
    <name evidence="3" type="ORF">PV04_00204</name>
</gene>
<dbReference type="HOGENOM" id="CLU_114180_0_0_1"/>
<sequence length="148" mass="16795">MPPKRGPESRRSAPAAVPAEMGSLDDDFTIENDEYGAERDREREQKMKISTAVDLPVRTRIEVFLTNFQTHRKRVRDGFATRLLALTRKKAILEQQIVQHVQELAQAYEEVREEFQAVVKGRSEDIQEAINALGELQGTGNANSDEQD</sequence>
<organism evidence="3 4">
    <name type="scientific">Phialophora macrospora</name>
    <dbReference type="NCBI Taxonomy" id="1851006"/>
    <lineage>
        <taxon>Eukaryota</taxon>
        <taxon>Fungi</taxon>
        <taxon>Dikarya</taxon>
        <taxon>Ascomycota</taxon>
        <taxon>Pezizomycotina</taxon>
        <taxon>Eurotiomycetes</taxon>
        <taxon>Chaetothyriomycetidae</taxon>
        <taxon>Chaetothyriales</taxon>
        <taxon>Herpotrichiellaceae</taxon>
        <taxon>Phialophora</taxon>
    </lineage>
</organism>
<evidence type="ECO:0000256" key="1">
    <source>
        <dbReference type="SAM" id="Coils"/>
    </source>
</evidence>
<dbReference type="AlphaFoldDB" id="A0A0D2GI38"/>
<dbReference type="Proteomes" id="UP000054266">
    <property type="component" value="Unassembled WGS sequence"/>
</dbReference>
<proteinExistence type="predicted"/>
<keyword evidence="4" id="KW-1185">Reference proteome</keyword>
<dbReference type="EMBL" id="KN846956">
    <property type="protein sequence ID" value="KIW71979.1"/>
    <property type="molecule type" value="Genomic_DNA"/>
</dbReference>
<accession>A0A0D2GI38</accession>
<feature type="region of interest" description="Disordered" evidence="2">
    <location>
        <begin position="1"/>
        <end position="26"/>
    </location>
</feature>